<dbReference type="PaxDb" id="4081-Solyc07g020980.1.1"/>
<dbReference type="InParanoid" id="A0A3Q7H6P8"/>
<dbReference type="EnsemblPlants" id="Solyc07g020980.1.1">
    <property type="protein sequence ID" value="Solyc07g020980.1.1.1"/>
    <property type="gene ID" value="Solyc07g020980.1"/>
</dbReference>
<proteinExistence type="predicted"/>
<organism evidence="1">
    <name type="scientific">Solanum lycopersicum</name>
    <name type="common">Tomato</name>
    <name type="synonym">Lycopersicon esculentum</name>
    <dbReference type="NCBI Taxonomy" id="4081"/>
    <lineage>
        <taxon>Eukaryota</taxon>
        <taxon>Viridiplantae</taxon>
        <taxon>Streptophyta</taxon>
        <taxon>Embryophyta</taxon>
        <taxon>Tracheophyta</taxon>
        <taxon>Spermatophyta</taxon>
        <taxon>Magnoliopsida</taxon>
        <taxon>eudicotyledons</taxon>
        <taxon>Gunneridae</taxon>
        <taxon>Pentapetalae</taxon>
        <taxon>asterids</taxon>
        <taxon>lamiids</taxon>
        <taxon>Solanales</taxon>
        <taxon>Solanaceae</taxon>
        <taxon>Solanoideae</taxon>
        <taxon>Solaneae</taxon>
        <taxon>Solanum</taxon>
        <taxon>Solanum subgen. Lycopersicon</taxon>
    </lineage>
</organism>
<reference evidence="1" key="2">
    <citation type="submission" date="2019-01" db="UniProtKB">
        <authorList>
            <consortium name="EnsemblPlants"/>
        </authorList>
    </citation>
    <scope>IDENTIFICATION</scope>
    <source>
        <strain evidence="1">cv. Heinz 1706</strain>
    </source>
</reference>
<evidence type="ECO:0000313" key="1">
    <source>
        <dbReference type="EnsemblPlants" id="Solyc07g020980.1.1.1"/>
    </source>
</evidence>
<dbReference type="Gramene" id="Solyc07g020980.1.1">
    <property type="protein sequence ID" value="Solyc07g020980.1.1.1"/>
    <property type="gene ID" value="Solyc07g020980.1"/>
</dbReference>
<evidence type="ECO:0000313" key="2">
    <source>
        <dbReference type="Proteomes" id="UP000004994"/>
    </source>
</evidence>
<dbReference type="AlphaFoldDB" id="A0A3Q7H6P8"/>
<accession>A0A3Q7H6P8</accession>
<dbReference type="Proteomes" id="UP000004994">
    <property type="component" value="Chromosome 7"/>
</dbReference>
<name>A0A3Q7H6P8_SOLLC</name>
<reference evidence="1" key="1">
    <citation type="journal article" date="2012" name="Nature">
        <title>The tomato genome sequence provides insights into fleshy fruit evolution.</title>
        <authorList>
            <consortium name="Tomato Genome Consortium"/>
        </authorList>
    </citation>
    <scope>NUCLEOTIDE SEQUENCE [LARGE SCALE GENOMIC DNA]</scope>
    <source>
        <strain evidence="1">cv. Heinz 1706</strain>
    </source>
</reference>
<keyword evidence="2" id="KW-1185">Reference proteome</keyword>
<sequence>MSRSSKIRPTAHASERHMREVLSFGAKITLLPPNLAHDHVPAMCICPALPNLPLGFNLLNGYSCVALSLQLV</sequence>
<protein>
    <submittedName>
        <fullName evidence="1">Uncharacterized protein</fullName>
    </submittedName>
</protein>